<dbReference type="AlphaFoldDB" id="A0A0G4J0G3"/>
<feature type="domain" description="Borealin N-terminal" evidence="1">
    <location>
        <begin position="5"/>
        <end position="58"/>
    </location>
</feature>
<accession>A0A0G4J0G3</accession>
<dbReference type="EMBL" id="CDSF01000103">
    <property type="protein sequence ID" value="CEP00829.1"/>
    <property type="molecule type" value="Genomic_DNA"/>
</dbReference>
<evidence type="ECO:0000259" key="1">
    <source>
        <dbReference type="Pfam" id="PF10444"/>
    </source>
</evidence>
<dbReference type="Proteomes" id="UP000039324">
    <property type="component" value="Unassembled WGS sequence"/>
</dbReference>
<evidence type="ECO:0000313" key="3">
    <source>
        <dbReference type="Proteomes" id="UP000039324"/>
    </source>
</evidence>
<dbReference type="Pfam" id="PF10444">
    <property type="entry name" value="Nbl1_Borealin_N"/>
    <property type="match status" value="1"/>
</dbReference>
<dbReference type="InterPro" id="IPR018851">
    <property type="entry name" value="Borealin_N"/>
</dbReference>
<protein>
    <recommendedName>
        <fullName evidence="1">Borealin N-terminal domain-containing protein</fullName>
    </recommendedName>
</protein>
<reference evidence="2 3" key="1">
    <citation type="submission" date="2015-02" db="EMBL/GenBank/DDBJ databases">
        <authorList>
            <person name="Chooi Y.-H."/>
        </authorList>
    </citation>
    <scope>NUCLEOTIDE SEQUENCE [LARGE SCALE GENOMIC DNA]</scope>
    <source>
        <strain evidence="2">E3</strain>
    </source>
</reference>
<gene>
    <name evidence="2" type="ORF">PBRA_008141</name>
</gene>
<feature type="non-terminal residue" evidence="2">
    <location>
        <position position="149"/>
    </location>
</feature>
<keyword evidence="3" id="KW-1185">Reference proteome</keyword>
<evidence type="ECO:0000313" key="2">
    <source>
        <dbReference type="EMBL" id="CEP00829.1"/>
    </source>
</evidence>
<proteinExistence type="predicted"/>
<name>A0A0G4J0G3_PLABS</name>
<organism evidence="2 3">
    <name type="scientific">Plasmodiophora brassicae</name>
    <name type="common">Clubroot disease agent</name>
    <dbReference type="NCBI Taxonomy" id="37360"/>
    <lineage>
        <taxon>Eukaryota</taxon>
        <taxon>Sar</taxon>
        <taxon>Rhizaria</taxon>
        <taxon>Endomyxa</taxon>
        <taxon>Phytomyxea</taxon>
        <taxon>Plasmodiophorida</taxon>
        <taxon>Plasmodiophoridae</taxon>
        <taxon>Plasmodiophora</taxon>
    </lineage>
</organism>
<sequence length="149" mass="16134">MAPVAAIVEDVDLKVEEMCGDVVRAAERQAASLDAQMAALLARIPMQMRAMTIGELLDRYNGDLALAAHSSEIRMANDIGEMRFMFPRRALRCSCDPLCNTHADVCIGAATWVAATPKLSCRRQALADATNTLPGRSSSIARSTIRKGR</sequence>